<dbReference type="GO" id="GO:0043066">
    <property type="term" value="P:negative regulation of apoptotic process"/>
    <property type="evidence" value="ECO:0007669"/>
    <property type="project" value="UniProtKB-ARBA"/>
</dbReference>
<dbReference type="SUPFAM" id="SSF46785">
    <property type="entry name" value="Winged helix' DNA-binding domain"/>
    <property type="match status" value="1"/>
</dbReference>
<dbReference type="Gene3D" id="1.20.1310.10">
    <property type="entry name" value="Cullin Repeats"/>
    <property type="match status" value="4"/>
</dbReference>
<reference evidence="10" key="1">
    <citation type="submission" date="2024-02" db="UniProtKB">
        <authorList>
            <consortium name="WormBaseParasite"/>
        </authorList>
    </citation>
    <scope>IDENTIFICATION</scope>
</reference>
<evidence type="ECO:0000256" key="6">
    <source>
        <dbReference type="PROSITE-ProRule" id="PRU00330"/>
    </source>
</evidence>
<accession>A0AAF3EWE9</accession>
<evidence type="ECO:0000313" key="9">
    <source>
        <dbReference type="Proteomes" id="UP000887575"/>
    </source>
</evidence>
<dbReference type="SMART" id="SM00182">
    <property type="entry name" value="CULLIN"/>
    <property type="match status" value="1"/>
</dbReference>
<dbReference type="Pfam" id="PF26557">
    <property type="entry name" value="Cullin_AB"/>
    <property type="match status" value="1"/>
</dbReference>
<dbReference type="InterPro" id="IPR016159">
    <property type="entry name" value="Cullin_repeat-like_dom_sf"/>
</dbReference>
<keyword evidence="5" id="KW-0832">Ubl conjugation</keyword>
<keyword evidence="4" id="KW-0833">Ubl conjugation pathway</keyword>
<dbReference type="InterPro" id="IPR045093">
    <property type="entry name" value="Cullin"/>
</dbReference>
<dbReference type="SUPFAM" id="SSF75632">
    <property type="entry name" value="Cullin homology domain"/>
    <property type="match status" value="1"/>
</dbReference>
<dbReference type="Pfam" id="PF00888">
    <property type="entry name" value="Cullin"/>
    <property type="match status" value="2"/>
</dbReference>
<comment type="similarity">
    <text evidence="2 6 7">Belongs to the cullin family.</text>
</comment>
<dbReference type="GO" id="GO:0031625">
    <property type="term" value="F:ubiquitin protein ligase binding"/>
    <property type="evidence" value="ECO:0007669"/>
    <property type="project" value="InterPro"/>
</dbReference>
<dbReference type="GO" id="GO:0006511">
    <property type="term" value="P:ubiquitin-dependent protein catabolic process"/>
    <property type="evidence" value="ECO:0007669"/>
    <property type="project" value="InterPro"/>
</dbReference>
<dbReference type="FunFam" id="1.10.10.10:FF:000014">
    <property type="entry name" value="Cullin 1"/>
    <property type="match status" value="1"/>
</dbReference>
<keyword evidence="9" id="KW-1185">Reference proteome</keyword>
<dbReference type="SMART" id="SM00884">
    <property type="entry name" value="Cullin_Nedd8"/>
    <property type="match status" value="1"/>
</dbReference>
<dbReference type="Pfam" id="PF10557">
    <property type="entry name" value="Cullin_Nedd8"/>
    <property type="match status" value="1"/>
</dbReference>
<dbReference type="Gene3D" id="1.10.10.10">
    <property type="entry name" value="Winged helix-like DNA-binding domain superfamily/Winged helix DNA-binding domain"/>
    <property type="match status" value="1"/>
</dbReference>
<dbReference type="SUPFAM" id="SSF74788">
    <property type="entry name" value="Cullin repeat-like"/>
    <property type="match status" value="2"/>
</dbReference>
<dbReference type="PANTHER" id="PTHR11932">
    <property type="entry name" value="CULLIN"/>
    <property type="match status" value="1"/>
</dbReference>
<evidence type="ECO:0000256" key="2">
    <source>
        <dbReference type="ARBA" id="ARBA00006019"/>
    </source>
</evidence>
<proteinExistence type="inferred from homology"/>
<dbReference type="PROSITE" id="PS50069">
    <property type="entry name" value="CULLIN_2"/>
    <property type="match status" value="1"/>
</dbReference>
<sequence>MQYEVETIWPDLESGLDDIFGERRIEQKRYMKLYTHVYNHYHKNGPDFTELYQRLKNYLERTVTEALQEGNEKHGEELVRFYAEKWEKFPFYFKATDGMFAYLNKHWIKRQIEDKREPIFYVKTLGLVTWRDVLLSELDARLMQGVMDLIRQERDGQIIDRSLIRAVVESYVDLGIDEDGSYSTGHTFEKPVDLKFYQQRFEKRFLGETENYYTTEAEAFRRQNPFTEYMKKIEKRLNEEVERCNSYLQAFTLKPLIQICGKVLIPGKIELLQRYFESFLEQERDDGIDEDASSTGRPVEKPDLKNILQQNLFTKYMKKIEKRLDEDLQTSRLQRLSQICEMVFVLRKIELFQRDFGPLLEQERDDDLARIYQLCGRIEQGLEELKLALERHITRQGQNAIDEIAKKSPNDPREFMRGILEVHMRYKGLVSKSFRDEAGFKEALDKASSHFINKNAITKIAGNSSSKVPELIARYCDLLLRKSKDNIGEAETEEQLQNVIAVFKYIEDKDVFQQFYTKMLSKRLIGGLSASDTAESQMISKLKQMCGIEYTNKLQRMFTDTELSKIITENFRKNCQEKDVALGLDFTIMVLGYSSWPSMPQLQMQMPLKLSETIEHFKNYYNTQHNGRKLSWIYSQSRGELSSTGFQKKYGFQAWTAQMAVLMLYNEAPKQALNLKEMMLQLNMPKDQLVPVVGSLFKNDLLKCGDVAAGTEVENEIADTAVFALNPNFQSKKIKVDLTRTQMRSEVKKEAEKDKQYIDEDRPLVTEACIVRIMKTRKRLAHNELISEVLQQLSTRFTPNVMKVRTSIEGLMERLFLKRAEDAMNVYEYIA</sequence>
<dbReference type="GO" id="GO:0019005">
    <property type="term" value="C:SCF ubiquitin ligase complex"/>
    <property type="evidence" value="ECO:0007669"/>
    <property type="project" value="UniProtKB-ARBA"/>
</dbReference>
<dbReference type="InterPro" id="IPR036388">
    <property type="entry name" value="WH-like_DNA-bd_sf"/>
</dbReference>
<evidence type="ECO:0000256" key="3">
    <source>
        <dbReference type="ARBA" id="ARBA00022499"/>
    </source>
</evidence>
<dbReference type="InterPro" id="IPR036390">
    <property type="entry name" value="WH_DNA-bd_sf"/>
</dbReference>
<dbReference type="InterPro" id="IPR001373">
    <property type="entry name" value="Cullin_N"/>
</dbReference>
<dbReference type="Proteomes" id="UP000887575">
    <property type="component" value="Unassembled WGS sequence"/>
</dbReference>
<evidence type="ECO:0000256" key="1">
    <source>
        <dbReference type="ARBA" id="ARBA00004906"/>
    </source>
</evidence>
<dbReference type="InterPro" id="IPR036317">
    <property type="entry name" value="Cullin_homology_sf"/>
</dbReference>
<name>A0AAF3EWE9_9BILA</name>
<evidence type="ECO:0000259" key="8">
    <source>
        <dbReference type="PROSITE" id="PS50069"/>
    </source>
</evidence>
<protein>
    <recommendedName>
        <fullName evidence="8">Cullin family profile domain-containing protein</fullName>
    </recommendedName>
</protein>
<dbReference type="AlphaFoldDB" id="A0AAF3EWE9"/>
<evidence type="ECO:0000256" key="5">
    <source>
        <dbReference type="ARBA" id="ARBA00022843"/>
    </source>
</evidence>
<keyword evidence="3" id="KW-1017">Isopeptide bond</keyword>
<evidence type="ECO:0000256" key="7">
    <source>
        <dbReference type="RuleBase" id="RU003829"/>
    </source>
</evidence>
<dbReference type="FunFam" id="1.20.1310.10:FF:000019">
    <property type="entry name" value="Cullin 1"/>
    <property type="match status" value="1"/>
</dbReference>
<dbReference type="GO" id="GO:1902532">
    <property type="term" value="P:negative regulation of intracellular signal transduction"/>
    <property type="evidence" value="ECO:0007669"/>
    <property type="project" value="UniProtKB-ARBA"/>
</dbReference>
<dbReference type="InterPro" id="IPR019559">
    <property type="entry name" value="Cullin_neddylation_domain"/>
</dbReference>
<dbReference type="FunFam" id="1.20.1310.10:FF:000012">
    <property type="entry name" value="Cullin 2"/>
    <property type="match status" value="1"/>
</dbReference>
<dbReference type="GO" id="GO:0005634">
    <property type="term" value="C:nucleus"/>
    <property type="evidence" value="ECO:0007669"/>
    <property type="project" value="UniProtKB-ARBA"/>
</dbReference>
<dbReference type="GO" id="GO:0010564">
    <property type="term" value="P:regulation of cell cycle process"/>
    <property type="evidence" value="ECO:0007669"/>
    <property type="project" value="UniProtKB-ARBA"/>
</dbReference>
<dbReference type="Gene3D" id="3.30.230.130">
    <property type="entry name" value="Cullin, Chain C, Domain 2"/>
    <property type="match status" value="1"/>
</dbReference>
<evidence type="ECO:0000313" key="10">
    <source>
        <dbReference type="WBParaSite" id="MBELARI_LOCUS18528"/>
    </source>
</evidence>
<dbReference type="InterPro" id="IPR016158">
    <property type="entry name" value="Cullin_homology"/>
</dbReference>
<organism evidence="9 10">
    <name type="scientific">Mesorhabditis belari</name>
    <dbReference type="NCBI Taxonomy" id="2138241"/>
    <lineage>
        <taxon>Eukaryota</taxon>
        <taxon>Metazoa</taxon>
        <taxon>Ecdysozoa</taxon>
        <taxon>Nematoda</taxon>
        <taxon>Chromadorea</taxon>
        <taxon>Rhabditida</taxon>
        <taxon>Rhabditina</taxon>
        <taxon>Rhabditomorpha</taxon>
        <taxon>Rhabditoidea</taxon>
        <taxon>Rhabditidae</taxon>
        <taxon>Mesorhabditinae</taxon>
        <taxon>Mesorhabditis</taxon>
    </lineage>
</organism>
<dbReference type="WBParaSite" id="MBELARI_LOCUS18528">
    <property type="protein sequence ID" value="MBELARI_LOCUS18528"/>
    <property type="gene ID" value="MBELARI_LOCUS18528"/>
</dbReference>
<comment type="pathway">
    <text evidence="1">Protein modification; protein ubiquitination.</text>
</comment>
<feature type="domain" description="Cullin family profile" evidence="8">
    <location>
        <begin position="467"/>
        <end position="697"/>
    </location>
</feature>
<dbReference type="InterPro" id="IPR059120">
    <property type="entry name" value="Cullin-like_AB"/>
</dbReference>
<dbReference type="FunFam" id="1.20.1310.10:FF:000011">
    <property type="entry name" value="Cullin 1"/>
    <property type="match status" value="1"/>
</dbReference>
<evidence type="ECO:0000256" key="4">
    <source>
        <dbReference type="ARBA" id="ARBA00022786"/>
    </source>
</evidence>